<comment type="caution">
    <text evidence="1">The sequence shown here is derived from an EMBL/GenBank/DDBJ whole genome shotgun (WGS) entry which is preliminary data.</text>
</comment>
<sequence length="243" mass="27744">MSESQADVSTSFEDENVPKWLRIFKKWFPASYNMYMSLPLKENMLSHLCMFSFSQTSSYQGGDEGSRDPNDRRRWMEPSEGLKLMLHNRHLVLQWLAIKKEELISLLSPQISTVNNHTSKEIAKIITSLFGGVTDEDPAVSSIFSDNNPFKRKNHDSQSVSDPAVNPKNSDSSDSNIAKLKKAQKETEEKPNLDLRVEEATQTPQKPNLDDQELKGEGSEKGRKEEGWVEREYEEKKYGAKAE</sequence>
<reference evidence="2" key="1">
    <citation type="journal article" date="2023" name="G3 (Bethesda)">
        <title>Genome assembly and association tests identify interacting loci associated with vigor, precocity, and sex in interspecific pistachio rootstocks.</title>
        <authorList>
            <person name="Palmer W."/>
            <person name="Jacygrad E."/>
            <person name="Sagayaradj S."/>
            <person name="Cavanaugh K."/>
            <person name="Han R."/>
            <person name="Bertier L."/>
            <person name="Beede B."/>
            <person name="Kafkas S."/>
            <person name="Golino D."/>
            <person name="Preece J."/>
            <person name="Michelmore R."/>
        </authorList>
    </citation>
    <scope>NUCLEOTIDE SEQUENCE [LARGE SCALE GENOMIC DNA]</scope>
</reference>
<keyword evidence="2" id="KW-1185">Reference proteome</keyword>
<gene>
    <name evidence="1" type="ORF">Patl1_03527</name>
</gene>
<dbReference type="Proteomes" id="UP001164250">
    <property type="component" value="Chromosome 1"/>
</dbReference>
<dbReference type="EMBL" id="CM047897">
    <property type="protein sequence ID" value="KAJ0113559.1"/>
    <property type="molecule type" value="Genomic_DNA"/>
</dbReference>
<proteinExistence type="predicted"/>
<name>A0ACC1CCS5_9ROSI</name>
<evidence type="ECO:0000313" key="1">
    <source>
        <dbReference type="EMBL" id="KAJ0113559.1"/>
    </source>
</evidence>
<evidence type="ECO:0000313" key="2">
    <source>
        <dbReference type="Proteomes" id="UP001164250"/>
    </source>
</evidence>
<protein>
    <submittedName>
        <fullName evidence="1">Uncharacterized protein</fullName>
    </submittedName>
</protein>
<organism evidence="1 2">
    <name type="scientific">Pistacia atlantica</name>
    <dbReference type="NCBI Taxonomy" id="434234"/>
    <lineage>
        <taxon>Eukaryota</taxon>
        <taxon>Viridiplantae</taxon>
        <taxon>Streptophyta</taxon>
        <taxon>Embryophyta</taxon>
        <taxon>Tracheophyta</taxon>
        <taxon>Spermatophyta</taxon>
        <taxon>Magnoliopsida</taxon>
        <taxon>eudicotyledons</taxon>
        <taxon>Gunneridae</taxon>
        <taxon>Pentapetalae</taxon>
        <taxon>rosids</taxon>
        <taxon>malvids</taxon>
        <taxon>Sapindales</taxon>
        <taxon>Anacardiaceae</taxon>
        <taxon>Pistacia</taxon>
    </lineage>
</organism>
<accession>A0ACC1CCS5</accession>